<dbReference type="RefSeq" id="WP_254292435.1">
    <property type="nucleotide sequence ID" value="NZ_JAMLDX010000004.1"/>
</dbReference>
<dbReference type="PANTHER" id="PTHR43570:SF20">
    <property type="entry name" value="ALDEHYDE DEHYDROGENASE ALDX-RELATED"/>
    <property type="match status" value="1"/>
</dbReference>
<accession>A0A9X2KLE3</accession>
<comment type="caution">
    <text evidence="9">The sequence shown here is derived from an EMBL/GenBank/DDBJ whole genome shotgun (WGS) entry which is preliminary data.</text>
</comment>
<evidence type="ECO:0000256" key="5">
    <source>
        <dbReference type="PIRSR" id="PIRSR036492-1"/>
    </source>
</evidence>
<comment type="similarity">
    <text evidence="1 4 7">Belongs to the aldehyde dehydrogenase family.</text>
</comment>
<evidence type="ECO:0000313" key="10">
    <source>
        <dbReference type="Proteomes" id="UP001139451"/>
    </source>
</evidence>
<gene>
    <name evidence="9" type="ORF">M9978_07725</name>
</gene>
<evidence type="ECO:0000313" key="9">
    <source>
        <dbReference type="EMBL" id="MCP3730316.1"/>
    </source>
</evidence>
<dbReference type="InterPro" id="IPR012394">
    <property type="entry name" value="Aldehyde_DH_NAD(P)"/>
</dbReference>
<feature type="active site" evidence="5 6">
    <location>
        <position position="216"/>
    </location>
</feature>
<dbReference type="Gene3D" id="3.40.605.10">
    <property type="entry name" value="Aldehyde Dehydrogenase, Chain A, domain 1"/>
    <property type="match status" value="1"/>
</dbReference>
<keyword evidence="2 4" id="KW-0560">Oxidoreductase</keyword>
<dbReference type="InterPro" id="IPR016161">
    <property type="entry name" value="Ald_DH/histidinol_DH"/>
</dbReference>
<evidence type="ECO:0000256" key="2">
    <source>
        <dbReference type="ARBA" id="ARBA00023002"/>
    </source>
</evidence>
<dbReference type="PIRSF" id="PIRSF036492">
    <property type="entry name" value="ALDH"/>
    <property type="match status" value="1"/>
</dbReference>
<dbReference type="SUPFAM" id="SSF53720">
    <property type="entry name" value="ALDH-like"/>
    <property type="match status" value="1"/>
</dbReference>
<dbReference type="PANTHER" id="PTHR43570">
    <property type="entry name" value="ALDEHYDE DEHYDROGENASE"/>
    <property type="match status" value="1"/>
</dbReference>
<reference evidence="9" key="1">
    <citation type="submission" date="2022-05" db="EMBL/GenBank/DDBJ databases">
        <title>Sphingomonas sp. strain MG17 Genome sequencing and assembly.</title>
        <authorList>
            <person name="Kim I."/>
        </authorList>
    </citation>
    <scope>NUCLEOTIDE SEQUENCE</scope>
    <source>
        <strain evidence="9">MG17</strain>
    </source>
</reference>
<dbReference type="PROSITE" id="PS00687">
    <property type="entry name" value="ALDEHYDE_DEHYDR_GLU"/>
    <property type="match status" value="1"/>
</dbReference>
<keyword evidence="3" id="KW-0520">NAD</keyword>
<organism evidence="9 10">
    <name type="scientific">Sphingomonas tagetis</name>
    <dbReference type="NCBI Taxonomy" id="2949092"/>
    <lineage>
        <taxon>Bacteria</taxon>
        <taxon>Pseudomonadati</taxon>
        <taxon>Pseudomonadota</taxon>
        <taxon>Alphaproteobacteria</taxon>
        <taxon>Sphingomonadales</taxon>
        <taxon>Sphingomonadaceae</taxon>
        <taxon>Sphingomonas</taxon>
    </lineage>
</organism>
<evidence type="ECO:0000256" key="1">
    <source>
        <dbReference type="ARBA" id="ARBA00009986"/>
    </source>
</evidence>
<dbReference type="EMBL" id="JAMLDX010000004">
    <property type="protein sequence ID" value="MCP3730316.1"/>
    <property type="molecule type" value="Genomic_DNA"/>
</dbReference>
<dbReference type="GO" id="GO:0005737">
    <property type="term" value="C:cytoplasm"/>
    <property type="evidence" value="ECO:0007669"/>
    <property type="project" value="TreeGrafter"/>
</dbReference>
<dbReference type="Proteomes" id="UP001139451">
    <property type="component" value="Unassembled WGS sequence"/>
</dbReference>
<feature type="active site" evidence="5">
    <location>
        <position position="250"/>
    </location>
</feature>
<evidence type="ECO:0000259" key="8">
    <source>
        <dbReference type="Pfam" id="PF00171"/>
    </source>
</evidence>
<feature type="domain" description="Aldehyde dehydrogenase" evidence="8">
    <location>
        <begin position="12"/>
        <end position="439"/>
    </location>
</feature>
<evidence type="ECO:0000256" key="3">
    <source>
        <dbReference type="ARBA" id="ARBA00023027"/>
    </source>
</evidence>
<dbReference type="GO" id="GO:0004029">
    <property type="term" value="F:aldehyde dehydrogenase (NAD+) activity"/>
    <property type="evidence" value="ECO:0007669"/>
    <property type="project" value="TreeGrafter"/>
</dbReference>
<dbReference type="Pfam" id="PF00171">
    <property type="entry name" value="Aldedh"/>
    <property type="match status" value="1"/>
</dbReference>
<dbReference type="InterPro" id="IPR029510">
    <property type="entry name" value="Ald_DH_CS_GLU"/>
</dbReference>
<dbReference type="InterPro" id="IPR016163">
    <property type="entry name" value="Ald_DH_C"/>
</dbReference>
<dbReference type="Gene3D" id="3.40.309.10">
    <property type="entry name" value="Aldehyde Dehydrogenase, Chain A, domain 2"/>
    <property type="match status" value="1"/>
</dbReference>
<sequence length="448" mass="48669">MEQSERIDVAGFNRAFAAQKAHSWDLRKSSAAERIVRLQRLRASLVAHREDLAQALNQDLGRPVATGGYVETEGVLLYIDHTIANLEAWMAPTTVEDLSVAGSAYIRYESRGVVLLFGAWNFPVTLLFEPLVAIISAGNTAIVKPNEVTPAVSALTAKILRETFEEREVAVFEGDPTVSNALLELPVDHIFFTGSPAVGRTVMTAVAKHLASVTLELGGKSPLIIDDAYDLDAAMPSLLYGKYFNDGQVCISPDYLLVPNDRIDAFVEKFKAAIQGMFYPDGKYLPERNTHIVNARGFDRIEGYIKDAVERGARIAFGGGTDREKLLIEPTVLVNVPAGSAVLENEIFGPVLPVVGYDDPDEAIAFIRARTKPLSLYIYSDDDAFVTRIVENTTAGGTTVNGWADHFLEQSLPFGGVGDSGMGAYHGIFGFRELSHARAVAFAKKAAS</sequence>
<evidence type="ECO:0000256" key="7">
    <source>
        <dbReference type="RuleBase" id="RU003345"/>
    </source>
</evidence>
<name>A0A9X2KLE3_9SPHN</name>
<dbReference type="AlphaFoldDB" id="A0A9X2KLE3"/>
<keyword evidence="10" id="KW-1185">Reference proteome</keyword>
<dbReference type="InterPro" id="IPR015590">
    <property type="entry name" value="Aldehyde_DH_dom"/>
</dbReference>
<evidence type="ECO:0000256" key="4">
    <source>
        <dbReference type="PIRNR" id="PIRNR036492"/>
    </source>
</evidence>
<dbReference type="GO" id="GO:0006081">
    <property type="term" value="P:aldehyde metabolic process"/>
    <property type="evidence" value="ECO:0007669"/>
    <property type="project" value="InterPro"/>
</dbReference>
<evidence type="ECO:0000256" key="6">
    <source>
        <dbReference type="PROSITE-ProRule" id="PRU10007"/>
    </source>
</evidence>
<dbReference type="InterPro" id="IPR016162">
    <property type="entry name" value="Ald_DH_N"/>
</dbReference>
<proteinExistence type="inferred from homology"/>
<protein>
    <recommendedName>
        <fullName evidence="4">Aldehyde dehydrogenase</fullName>
    </recommendedName>
</protein>